<sequence>MAVITLKISEQEKSFLQGMAKFEGISLSELIRKKTLKSLEDEYDARVADMALEDYENYLENGGQVLSWAALMNEVDL</sequence>
<dbReference type="EMBL" id="LR134317">
    <property type="protein sequence ID" value="VEF06790.1"/>
    <property type="molecule type" value="Genomic_DNA"/>
</dbReference>
<organism evidence="1 2">
    <name type="scientific">Streptococcus equi subsp. zooepidemicus</name>
    <dbReference type="NCBI Taxonomy" id="40041"/>
    <lineage>
        <taxon>Bacteria</taxon>
        <taxon>Bacillati</taxon>
        <taxon>Bacillota</taxon>
        <taxon>Bacilli</taxon>
        <taxon>Lactobacillales</taxon>
        <taxon>Streptococcaceae</taxon>
        <taxon>Streptococcus</taxon>
    </lineage>
</organism>
<dbReference type="NCBIfam" id="NF046040">
    <property type="entry name" value="RelB_antitoxin"/>
    <property type="match status" value="1"/>
</dbReference>
<dbReference type="Proteomes" id="UP000269903">
    <property type="component" value="Chromosome"/>
</dbReference>
<dbReference type="GeneID" id="83704770"/>
<reference evidence="1 2" key="1">
    <citation type="submission" date="2018-12" db="EMBL/GenBank/DDBJ databases">
        <authorList>
            <consortium name="Pathogen Informatics"/>
        </authorList>
    </citation>
    <scope>NUCLEOTIDE SEQUENCE [LARGE SCALE GENOMIC DNA]</scope>
    <source>
        <strain evidence="1 2">NCTC6180</strain>
    </source>
</reference>
<dbReference type="Pfam" id="PF19807">
    <property type="entry name" value="DUF6290"/>
    <property type="match status" value="1"/>
</dbReference>
<proteinExistence type="predicted"/>
<evidence type="ECO:0000313" key="1">
    <source>
        <dbReference type="EMBL" id="VEF06790.1"/>
    </source>
</evidence>
<protein>
    <submittedName>
        <fullName evidence="1">Toxin-antitoxin system, antitoxin component, ribbon-helix-helix fold protein</fullName>
    </submittedName>
</protein>
<evidence type="ECO:0000313" key="2">
    <source>
        <dbReference type="Proteomes" id="UP000269903"/>
    </source>
</evidence>
<accession>A0A7Z8ZVJ8</accession>
<dbReference type="AlphaFoldDB" id="A0A7Z8ZVJ8"/>
<name>A0A7Z8ZVJ8_STRSZ</name>
<dbReference type="InterPro" id="IPR046257">
    <property type="entry name" value="DUF6290"/>
</dbReference>
<gene>
    <name evidence="1" type="ORF">NCTC6180_00917</name>
</gene>
<dbReference type="RefSeq" id="WP_138119187.1">
    <property type="nucleotide sequence ID" value="NZ_CP065054.1"/>
</dbReference>